<dbReference type="InterPro" id="IPR050627">
    <property type="entry name" value="Nitroreductase/BluB"/>
</dbReference>
<protein>
    <submittedName>
        <fullName evidence="5">Nitroreductase</fullName>
    </submittedName>
</protein>
<dbReference type="EMBL" id="CP006646">
    <property type="protein sequence ID" value="AGT35837.1"/>
    <property type="molecule type" value="Genomic_DNA"/>
</dbReference>
<keyword evidence="1" id="KW-0285">Flavoprotein</keyword>
<evidence type="ECO:0000259" key="4">
    <source>
        <dbReference type="Pfam" id="PF00881"/>
    </source>
</evidence>
<dbReference type="HOGENOM" id="CLU_070764_7_1_2"/>
<dbReference type="SUPFAM" id="SSF55469">
    <property type="entry name" value="FMN-dependent nitroreductase-like"/>
    <property type="match status" value="1"/>
</dbReference>
<dbReference type="InterPro" id="IPR000415">
    <property type="entry name" value="Nitroreductase-like"/>
</dbReference>
<dbReference type="RefSeq" id="WP_020963144.1">
    <property type="nucleotide sequence ID" value="NC_022093.1"/>
</dbReference>
<dbReference type="InterPro" id="IPR029479">
    <property type="entry name" value="Nitroreductase"/>
</dbReference>
<dbReference type="AlphaFoldDB" id="S6A5X5"/>
<dbReference type="Pfam" id="PF00881">
    <property type="entry name" value="Nitroreductase"/>
    <property type="match status" value="1"/>
</dbReference>
<dbReference type="GO" id="GO:0016491">
    <property type="term" value="F:oxidoreductase activity"/>
    <property type="evidence" value="ECO:0007669"/>
    <property type="project" value="UniProtKB-KW"/>
</dbReference>
<evidence type="ECO:0000256" key="3">
    <source>
        <dbReference type="ARBA" id="ARBA00023002"/>
    </source>
</evidence>
<dbReference type="Gene3D" id="3.40.109.10">
    <property type="entry name" value="NADH Oxidase"/>
    <property type="match status" value="1"/>
</dbReference>
<dbReference type="Proteomes" id="UP000015543">
    <property type="component" value="Chromosome"/>
</dbReference>
<accession>S6A5X5</accession>
<organism evidence="5 6">
    <name type="scientific">Thermofilum adornatum</name>
    <dbReference type="NCBI Taxonomy" id="1365176"/>
    <lineage>
        <taxon>Archaea</taxon>
        <taxon>Thermoproteota</taxon>
        <taxon>Thermoprotei</taxon>
        <taxon>Thermofilales</taxon>
        <taxon>Thermofilaceae</taxon>
        <taxon>Thermofilum</taxon>
    </lineage>
</organism>
<proteinExistence type="predicted"/>
<evidence type="ECO:0000313" key="6">
    <source>
        <dbReference type="Proteomes" id="UP000015543"/>
    </source>
</evidence>
<dbReference type="PANTHER" id="PTHR23026:SF90">
    <property type="entry name" value="IODOTYROSINE DEIODINASE 1"/>
    <property type="match status" value="1"/>
</dbReference>
<evidence type="ECO:0000313" key="5">
    <source>
        <dbReference type="EMBL" id="AGT35837.1"/>
    </source>
</evidence>
<dbReference type="eggNOG" id="arCOG00288">
    <property type="taxonomic scope" value="Archaea"/>
</dbReference>
<dbReference type="PATRIC" id="fig|1365176.7.peg.1480"/>
<dbReference type="KEGG" id="thb:N186_07495"/>
<keyword evidence="2" id="KW-0288">FMN</keyword>
<dbReference type="OrthoDB" id="287850at2157"/>
<reference evidence="5 6" key="1">
    <citation type="journal article" date="2013" name="Genome Announc.">
        <title>Complete Genomic Sequence of 'Thermofilum adornatus' Strain 1910bT, a Hyperthermophilic Anaerobic Organotrophic Crenarchaeon.</title>
        <authorList>
            <person name="Dominova I.N."/>
            <person name="Kublanov I.V."/>
            <person name="Podosokorskaya O.A."/>
            <person name="Derbikova K.S."/>
            <person name="Patrushev M.V."/>
            <person name="Toshchakov S.V."/>
        </authorList>
    </citation>
    <scope>NUCLEOTIDE SEQUENCE [LARGE SCALE GENOMIC DNA]</scope>
    <source>
        <strain evidence="6">1910b</strain>
    </source>
</reference>
<keyword evidence="3" id="KW-0560">Oxidoreductase</keyword>
<evidence type="ECO:0000256" key="1">
    <source>
        <dbReference type="ARBA" id="ARBA00022630"/>
    </source>
</evidence>
<gene>
    <name evidence="5" type="ORF">N186_07495</name>
</gene>
<feature type="domain" description="Nitroreductase" evidence="4">
    <location>
        <begin position="13"/>
        <end position="67"/>
    </location>
</feature>
<keyword evidence="6" id="KW-1185">Reference proteome</keyword>
<name>S6A5X5_9CREN</name>
<evidence type="ECO:0000256" key="2">
    <source>
        <dbReference type="ARBA" id="ARBA00022643"/>
    </source>
</evidence>
<dbReference type="PANTHER" id="PTHR23026">
    <property type="entry name" value="NADPH NITROREDUCTASE"/>
    <property type="match status" value="1"/>
</dbReference>
<dbReference type="GeneID" id="16574143"/>
<sequence>MCTQESRCREFLLSRRSIRRFREDPVPDELIEKALDIARFAPSAHNNQPWVFVVVKDKEKLRKLAEIHRWSKPILGSQVAIIVFSDSKISPRSHLVDGSIVATYLWLALHCVGLSTVWIYTLEQAEQIRNIVNAPEHLMPVAIFPVGFPAESPPPRPRKQLSEIVKIDSF</sequence>